<dbReference type="AlphaFoldDB" id="D0W2R5"/>
<sequence>MGKTHGNVSNRKRRRILTEITTFQQTQSSESVIRAALKNNIPQPCNISAGSTTGKCMPINIT</sequence>
<reference evidence="1 2" key="1">
    <citation type="submission" date="2009-10" db="EMBL/GenBank/DDBJ databases">
        <authorList>
            <person name="Weinstock G."/>
            <person name="Sodergren E."/>
            <person name="Clifton S."/>
            <person name="Fulton L."/>
            <person name="Fulton B."/>
            <person name="Courtney L."/>
            <person name="Fronick C."/>
            <person name="Harrison M."/>
            <person name="Strong C."/>
            <person name="Farmer C."/>
            <person name="Delahaunty K."/>
            <person name="Markovic C."/>
            <person name="Hall O."/>
            <person name="Minx P."/>
            <person name="Tomlinson C."/>
            <person name="Mitreva M."/>
            <person name="Nelson J."/>
            <person name="Hou S."/>
            <person name="Wollam A."/>
            <person name="Pepin K.H."/>
            <person name="Johnson M."/>
            <person name="Bhonagiri V."/>
            <person name="Nash W.E."/>
            <person name="Warren W."/>
            <person name="Chinwalla A."/>
            <person name="Mardis E.R."/>
            <person name="Wilson R.K."/>
        </authorList>
    </citation>
    <scope>NUCLEOTIDE SEQUENCE [LARGE SCALE GENOMIC DNA]</scope>
    <source>
        <strain evidence="1 2">ATCC 14685</strain>
    </source>
</reference>
<gene>
    <name evidence="1" type="ORF">NEICINOT_03948</name>
</gene>
<name>D0W2R5_NEICI</name>
<evidence type="ECO:0000313" key="2">
    <source>
        <dbReference type="Proteomes" id="UP000003294"/>
    </source>
</evidence>
<evidence type="ECO:0000313" key="1">
    <source>
        <dbReference type="EMBL" id="EEZ71711.1"/>
    </source>
</evidence>
<comment type="caution">
    <text evidence="1">The sequence shown here is derived from an EMBL/GenBank/DDBJ whole genome shotgun (WGS) entry which is preliminary data.</text>
</comment>
<organism evidence="1 2">
    <name type="scientific">Neisseria cinerea ATCC 14685</name>
    <dbReference type="NCBI Taxonomy" id="546262"/>
    <lineage>
        <taxon>Bacteria</taxon>
        <taxon>Pseudomonadati</taxon>
        <taxon>Pseudomonadota</taxon>
        <taxon>Betaproteobacteria</taxon>
        <taxon>Neisseriales</taxon>
        <taxon>Neisseriaceae</taxon>
        <taxon>Neisseria</taxon>
    </lineage>
</organism>
<dbReference type="Proteomes" id="UP000003294">
    <property type="component" value="Unassembled WGS sequence"/>
</dbReference>
<dbReference type="EMBL" id="ACDY02000005">
    <property type="protein sequence ID" value="EEZ71711.1"/>
    <property type="molecule type" value="Genomic_DNA"/>
</dbReference>
<dbReference type="STRING" id="546262.NEICINOT_03948"/>
<protein>
    <submittedName>
        <fullName evidence="1">Uncharacterized protein</fullName>
    </submittedName>
</protein>
<proteinExistence type="predicted"/>
<accession>D0W2R5</accession>